<dbReference type="InterPro" id="IPR001387">
    <property type="entry name" value="Cro/C1-type_HTH"/>
</dbReference>
<proteinExistence type="predicted"/>
<dbReference type="Pfam" id="PF01381">
    <property type="entry name" value="HTH_3"/>
    <property type="match status" value="1"/>
</dbReference>
<feature type="domain" description="HTH cro/C1-type" evidence="1">
    <location>
        <begin position="8"/>
        <end position="61"/>
    </location>
</feature>
<dbReference type="PANTHER" id="PTHR37038">
    <property type="entry name" value="TRANSCRIPTIONAL REGULATOR-RELATED"/>
    <property type="match status" value="1"/>
</dbReference>
<gene>
    <name evidence="2" type="ORF">OE104_11130</name>
</gene>
<dbReference type="PANTHER" id="PTHR37038:SF12">
    <property type="entry name" value="TRANSCRIPTIONAL REGULATOR"/>
    <property type="match status" value="1"/>
</dbReference>
<dbReference type="RefSeq" id="WP_275416921.1">
    <property type="nucleotide sequence ID" value="NZ_CP106878.1"/>
</dbReference>
<dbReference type="NCBIfam" id="TIGR01716">
    <property type="entry name" value="RGG_Cterm"/>
    <property type="match status" value="1"/>
</dbReference>
<name>A0A9E8RV68_9BACI</name>
<dbReference type="Pfam" id="PF21259">
    <property type="entry name" value="Rgg_C"/>
    <property type="match status" value="1"/>
</dbReference>
<evidence type="ECO:0000313" key="3">
    <source>
        <dbReference type="Proteomes" id="UP001164718"/>
    </source>
</evidence>
<dbReference type="InterPro" id="IPR010982">
    <property type="entry name" value="Lambda_DNA-bd_dom_sf"/>
</dbReference>
<dbReference type="KEGG" id="faf:OE104_11130"/>
<sequence length="283" mass="33685">MNNYGEVFRELRVTRGMSIVELADDFVSKSSISRFERMESDLTFEKLIHLLEKLKVSMNEFIYLNSQKQQKRSSLELLSKAIIDNDPNLLRQRLDNEWHLFQNNKNIYSRLIATVLECHYKDLIGEKIEFDQNLQFLTDYFFRCELWTQFDVVLFGNAMAFLPIETAIVISKEIAKKTKTFHNNRQSFETIINTLENITMICLEKGRIEDAKDFLRIIEQLDMDETFILERIIFKFIKGIYIIKVDDEINGRRMVEEALSAMHLAESLQFEHMFRQYFKKVID</sequence>
<keyword evidence="3" id="KW-1185">Reference proteome</keyword>
<protein>
    <submittedName>
        <fullName evidence="2">Helix-turn-helix domain-containing protein</fullName>
    </submittedName>
</protein>
<organism evidence="2 3">
    <name type="scientific">Fervidibacillus albus</name>
    <dbReference type="NCBI Taxonomy" id="2980026"/>
    <lineage>
        <taxon>Bacteria</taxon>
        <taxon>Bacillati</taxon>
        <taxon>Bacillota</taxon>
        <taxon>Bacilli</taxon>
        <taxon>Bacillales</taxon>
        <taxon>Bacillaceae</taxon>
        <taxon>Fervidibacillus</taxon>
    </lineage>
</organism>
<dbReference type="Proteomes" id="UP001164718">
    <property type="component" value="Chromosome"/>
</dbReference>
<evidence type="ECO:0000313" key="2">
    <source>
        <dbReference type="EMBL" id="WAA09136.1"/>
    </source>
</evidence>
<dbReference type="PROSITE" id="PS50943">
    <property type="entry name" value="HTH_CROC1"/>
    <property type="match status" value="1"/>
</dbReference>
<dbReference type="CDD" id="cd00093">
    <property type="entry name" value="HTH_XRE"/>
    <property type="match status" value="1"/>
</dbReference>
<accession>A0A9E8RV68</accession>
<dbReference type="Gene3D" id="1.25.40.10">
    <property type="entry name" value="Tetratricopeptide repeat domain"/>
    <property type="match status" value="1"/>
</dbReference>
<dbReference type="AlphaFoldDB" id="A0A9E8RV68"/>
<dbReference type="InterPro" id="IPR011990">
    <property type="entry name" value="TPR-like_helical_dom_sf"/>
</dbReference>
<dbReference type="EMBL" id="CP106878">
    <property type="protein sequence ID" value="WAA09136.1"/>
    <property type="molecule type" value="Genomic_DNA"/>
</dbReference>
<dbReference type="SUPFAM" id="SSF47413">
    <property type="entry name" value="lambda repressor-like DNA-binding domains"/>
    <property type="match status" value="1"/>
</dbReference>
<dbReference type="InterPro" id="IPR010057">
    <property type="entry name" value="Transcription_activator_Rgg_C"/>
</dbReference>
<evidence type="ECO:0000259" key="1">
    <source>
        <dbReference type="PROSITE" id="PS50943"/>
    </source>
</evidence>
<dbReference type="GO" id="GO:0003677">
    <property type="term" value="F:DNA binding"/>
    <property type="evidence" value="ECO:0007669"/>
    <property type="project" value="InterPro"/>
</dbReference>
<reference evidence="2" key="1">
    <citation type="submission" date="2022-09" db="EMBL/GenBank/DDBJ databases">
        <title>Complete Genomes of Fervidibacillus albus and Fervidibacillus halotolerans isolated from tidal flat sediments.</title>
        <authorList>
            <person name="Kwon K.K."/>
            <person name="Yang S.-H."/>
            <person name="Park M.J."/>
            <person name="Oh H.-M."/>
        </authorList>
    </citation>
    <scope>NUCLEOTIDE SEQUENCE</scope>
    <source>
        <strain evidence="2">MEBiC13591</strain>
    </source>
</reference>
<dbReference type="SMART" id="SM00530">
    <property type="entry name" value="HTH_XRE"/>
    <property type="match status" value="1"/>
</dbReference>
<dbReference type="InterPro" id="IPR053163">
    <property type="entry name" value="HTH-type_regulator_Rgg"/>
</dbReference>